<dbReference type="InterPro" id="IPR039205">
    <property type="entry name" value="NDUFA11"/>
</dbReference>
<keyword evidence="2" id="KW-0812">Transmembrane</keyword>
<dbReference type="PANTHER" id="PTHR21382:SF1">
    <property type="entry name" value="NADH DEHYDROGENASE [UBIQUINONE] 1 ALPHA SUBCOMPLEX SUBUNIT 11"/>
    <property type="match status" value="1"/>
</dbReference>
<comment type="caution">
    <text evidence="7">The sequence shown here is derived from an EMBL/GenBank/DDBJ whole genome shotgun (WGS) entry which is preliminary data.</text>
</comment>
<name>A0AAJ0GTH8_9PEZI</name>
<evidence type="ECO:0000256" key="1">
    <source>
        <dbReference type="ARBA" id="ARBA00004448"/>
    </source>
</evidence>
<dbReference type="GO" id="GO:0045271">
    <property type="term" value="C:respiratory chain complex I"/>
    <property type="evidence" value="ECO:0007669"/>
    <property type="project" value="InterPro"/>
</dbReference>
<dbReference type="EMBL" id="JAUDZG010000004">
    <property type="protein sequence ID" value="KAK3305843.1"/>
    <property type="molecule type" value="Genomic_DNA"/>
</dbReference>
<proteinExistence type="predicted"/>
<accession>A0AAJ0GTH8</accession>
<dbReference type="GeneID" id="87885813"/>
<dbReference type="AlphaFoldDB" id="A0AAJ0GTH8"/>
<keyword evidence="5" id="KW-0496">Mitochondrion</keyword>
<dbReference type="Proteomes" id="UP001273166">
    <property type="component" value="Unassembled WGS sequence"/>
</dbReference>
<evidence type="ECO:0000256" key="3">
    <source>
        <dbReference type="ARBA" id="ARBA00022792"/>
    </source>
</evidence>
<evidence type="ECO:0000256" key="2">
    <source>
        <dbReference type="ARBA" id="ARBA00022692"/>
    </source>
</evidence>
<dbReference type="Pfam" id="PF02466">
    <property type="entry name" value="Tim17"/>
    <property type="match status" value="1"/>
</dbReference>
<dbReference type="RefSeq" id="XP_062721623.1">
    <property type="nucleotide sequence ID" value="XM_062866984.1"/>
</dbReference>
<evidence type="ECO:0000313" key="7">
    <source>
        <dbReference type="EMBL" id="KAK3305843.1"/>
    </source>
</evidence>
<organism evidence="7 8">
    <name type="scientific">Chaetomium strumarium</name>
    <dbReference type="NCBI Taxonomy" id="1170767"/>
    <lineage>
        <taxon>Eukaryota</taxon>
        <taxon>Fungi</taxon>
        <taxon>Dikarya</taxon>
        <taxon>Ascomycota</taxon>
        <taxon>Pezizomycotina</taxon>
        <taxon>Sordariomycetes</taxon>
        <taxon>Sordariomycetidae</taxon>
        <taxon>Sordariales</taxon>
        <taxon>Chaetomiaceae</taxon>
        <taxon>Chaetomium</taxon>
    </lineage>
</organism>
<evidence type="ECO:0000256" key="4">
    <source>
        <dbReference type="ARBA" id="ARBA00022989"/>
    </source>
</evidence>
<keyword evidence="3" id="KW-0999">Mitochondrion inner membrane</keyword>
<dbReference type="GO" id="GO:0005743">
    <property type="term" value="C:mitochondrial inner membrane"/>
    <property type="evidence" value="ECO:0007669"/>
    <property type="project" value="UniProtKB-SubCell"/>
</dbReference>
<sequence>MAPTGDDDHYHPKDAVSAGLRNGAIFGGVGLLVAAVKNSLEKKNVGPWKTFTRRGELIAAMAAVGGVYEFTRLASANLREKEDFWNEAIGGFLGGATIGLRSGRMTKILGFGALTGVVTAVYDYTGGSLKGRLERPEMDEYERKEMLRKNRRRPIEETLAEIGEGRGIKPPGYEERRRERIKERYGIEVKTFSANPDAA</sequence>
<dbReference type="GO" id="GO:0006120">
    <property type="term" value="P:mitochondrial electron transport, NADH to ubiquinone"/>
    <property type="evidence" value="ECO:0007669"/>
    <property type="project" value="InterPro"/>
</dbReference>
<dbReference type="PANTHER" id="PTHR21382">
    <property type="entry name" value="NADH-UBIQUINONE OXIDOREDUCTASE SUBUNIT"/>
    <property type="match status" value="1"/>
</dbReference>
<evidence type="ECO:0000256" key="5">
    <source>
        <dbReference type="ARBA" id="ARBA00023128"/>
    </source>
</evidence>
<keyword evidence="8" id="KW-1185">Reference proteome</keyword>
<keyword evidence="6" id="KW-0472">Membrane</keyword>
<reference evidence="7" key="2">
    <citation type="submission" date="2023-06" db="EMBL/GenBank/DDBJ databases">
        <authorList>
            <consortium name="Lawrence Berkeley National Laboratory"/>
            <person name="Mondo S.J."/>
            <person name="Hensen N."/>
            <person name="Bonometti L."/>
            <person name="Westerberg I."/>
            <person name="Brannstrom I.O."/>
            <person name="Guillou S."/>
            <person name="Cros-Aarteil S."/>
            <person name="Calhoun S."/>
            <person name="Haridas S."/>
            <person name="Kuo A."/>
            <person name="Pangilinan J."/>
            <person name="Riley R."/>
            <person name="Labutti K."/>
            <person name="Andreopoulos B."/>
            <person name="Lipzen A."/>
            <person name="Chen C."/>
            <person name="Yanf M."/>
            <person name="Daum C."/>
            <person name="Ng V."/>
            <person name="Clum A."/>
            <person name="Steindorff A."/>
            <person name="Ohm R."/>
            <person name="Martin F."/>
            <person name="Silar P."/>
            <person name="Natvig D."/>
            <person name="Lalanne C."/>
            <person name="Gautier V."/>
            <person name="Ament-Velasquez S.L."/>
            <person name="Kruys A."/>
            <person name="Hutchinson M.I."/>
            <person name="Powell A.J."/>
            <person name="Barry K."/>
            <person name="Miller A.N."/>
            <person name="Grigoriev I.V."/>
            <person name="Debuchy R."/>
            <person name="Gladieux P."/>
            <person name="Thoren M.H."/>
            <person name="Johannesson H."/>
        </authorList>
    </citation>
    <scope>NUCLEOTIDE SEQUENCE</scope>
    <source>
        <strain evidence="7">CBS 333.67</strain>
    </source>
</reference>
<comment type="subcellular location">
    <subcellularLocation>
        <location evidence="1">Mitochondrion inner membrane</location>
        <topology evidence="1">Multi-pass membrane protein</topology>
    </subcellularLocation>
</comment>
<reference evidence="7" key="1">
    <citation type="journal article" date="2023" name="Mol. Phylogenet. Evol.">
        <title>Genome-scale phylogeny and comparative genomics of the fungal order Sordariales.</title>
        <authorList>
            <person name="Hensen N."/>
            <person name="Bonometti L."/>
            <person name="Westerberg I."/>
            <person name="Brannstrom I.O."/>
            <person name="Guillou S."/>
            <person name="Cros-Aarteil S."/>
            <person name="Calhoun S."/>
            <person name="Haridas S."/>
            <person name="Kuo A."/>
            <person name="Mondo S."/>
            <person name="Pangilinan J."/>
            <person name="Riley R."/>
            <person name="LaButti K."/>
            <person name="Andreopoulos B."/>
            <person name="Lipzen A."/>
            <person name="Chen C."/>
            <person name="Yan M."/>
            <person name="Daum C."/>
            <person name="Ng V."/>
            <person name="Clum A."/>
            <person name="Steindorff A."/>
            <person name="Ohm R.A."/>
            <person name="Martin F."/>
            <person name="Silar P."/>
            <person name="Natvig D.O."/>
            <person name="Lalanne C."/>
            <person name="Gautier V."/>
            <person name="Ament-Velasquez S.L."/>
            <person name="Kruys A."/>
            <person name="Hutchinson M.I."/>
            <person name="Powell A.J."/>
            <person name="Barry K."/>
            <person name="Miller A.N."/>
            <person name="Grigoriev I.V."/>
            <person name="Debuchy R."/>
            <person name="Gladieux P."/>
            <person name="Hiltunen Thoren M."/>
            <person name="Johannesson H."/>
        </authorList>
    </citation>
    <scope>NUCLEOTIDE SEQUENCE</scope>
    <source>
        <strain evidence="7">CBS 333.67</strain>
    </source>
</reference>
<gene>
    <name evidence="7" type="ORF">B0T15DRAFT_493981</name>
</gene>
<evidence type="ECO:0000256" key="6">
    <source>
        <dbReference type="ARBA" id="ARBA00023136"/>
    </source>
</evidence>
<keyword evidence="4" id="KW-1133">Transmembrane helix</keyword>
<evidence type="ECO:0000313" key="8">
    <source>
        <dbReference type="Proteomes" id="UP001273166"/>
    </source>
</evidence>
<protein>
    <submittedName>
        <fullName evidence="7">Tim17/Tim22/Tim23/Pmp24 family-domain-containing protein</fullName>
    </submittedName>
</protein>